<dbReference type="OrthoDB" id="1262810at2759"/>
<dbReference type="KEGG" id="tad:TRIADDRAFT_51886"/>
<dbReference type="NCBIfam" id="NF047352">
    <property type="entry name" value="P_loop_sacsin"/>
    <property type="match status" value="1"/>
</dbReference>
<protein>
    <recommendedName>
        <fullName evidence="6">Protein NO VEIN C-terminal domain-containing protein</fullName>
    </recommendedName>
</protein>
<name>B3RL57_TRIAD</name>
<dbReference type="CTD" id="6749123"/>
<dbReference type="PANTHER" id="PTHR32387:SF0">
    <property type="entry name" value="PROTEIN NO VEIN"/>
    <property type="match status" value="1"/>
</dbReference>
<evidence type="ECO:0000313" key="4">
    <source>
        <dbReference type="EMBL" id="EDV28706.1"/>
    </source>
</evidence>
<dbReference type="Pfam" id="PF25794">
    <property type="entry name" value="SACS"/>
    <property type="match status" value="1"/>
</dbReference>
<feature type="region of interest" description="Disordered" evidence="1">
    <location>
        <begin position="1112"/>
        <end position="1143"/>
    </location>
</feature>
<dbReference type="Pfam" id="PF13020">
    <property type="entry name" value="NOV_C"/>
    <property type="match status" value="1"/>
</dbReference>
<organism evidence="4 5">
    <name type="scientific">Trichoplax adhaerens</name>
    <name type="common">Trichoplax reptans</name>
    <dbReference type="NCBI Taxonomy" id="10228"/>
    <lineage>
        <taxon>Eukaryota</taxon>
        <taxon>Metazoa</taxon>
        <taxon>Placozoa</taxon>
        <taxon>Uniplacotomia</taxon>
        <taxon>Trichoplacea</taxon>
        <taxon>Trichoplacidae</taxon>
        <taxon>Trichoplax</taxon>
    </lineage>
</organism>
<feature type="domain" description="Protein NO VEIN C-terminal" evidence="2">
    <location>
        <begin position="1360"/>
        <end position="1420"/>
    </location>
</feature>
<dbReference type="PANTHER" id="PTHR32387">
    <property type="entry name" value="WU:FJ29H11"/>
    <property type="match status" value="1"/>
</dbReference>
<dbReference type="EMBL" id="DS985241">
    <property type="protein sequence ID" value="EDV28706.1"/>
    <property type="molecule type" value="Genomic_DNA"/>
</dbReference>
<dbReference type="PhylomeDB" id="B3RL57"/>
<accession>B3RL57</accession>
<feature type="domain" description="Sacsin/Nov" evidence="3">
    <location>
        <begin position="37"/>
        <end position="154"/>
    </location>
</feature>
<evidence type="ECO:0008006" key="6">
    <source>
        <dbReference type="Google" id="ProtNLM"/>
    </source>
</evidence>
<evidence type="ECO:0000256" key="1">
    <source>
        <dbReference type="SAM" id="MobiDB-lite"/>
    </source>
</evidence>
<dbReference type="InterPro" id="IPR052957">
    <property type="entry name" value="Auxin_embryo_med"/>
</dbReference>
<dbReference type="GeneID" id="6749123"/>
<dbReference type="Proteomes" id="UP000009022">
    <property type="component" value="Unassembled WGS sequence"/>
</dbReference>
<feature type="compositionally biased region" description="Polar residues" evidence="1">
    <location>
        <begin position="1129"/>
        <end position="1140"/>
    </location>
</feature>
<dbReference type="Gene3D" id="3.30.565.10">
    <property type="entry name" value="Histidine kinase-like ATPase, C-terminal domain"/>
    <property type="match status" value="1"/>
</dbReference>
<dbReference type="HOGENOM" id="CLU_253206_0_0_1"/>
<dbReference type="InParanoid" id="B3RL57"/>
<evidence type="ECO:0000259" key="3">
    <source>
        <dbReference type="Pfam" id="PF25794"/>
    </source>
</evidence>
<gene>
    <name evidence="4" type="ORF">TRIADDRAFT_51886</name>
</gene>
<dbReference type="eggNOG" id="ENOG502QQIR">
    <property type="taxonomic scope" value="Eukaryota"/>
</dbReference>
<keyword evidence="5" id="KW-1185">Reference proteome</keyword>
<evidence type="ECO:0000313" key="5">
    <source>
        <dbReference type="Proteomes" id="UP000009022"/>
    </source>
</evidence>
<dbReference type="RefSeq" id="XP_002107908.1">
    <property type="nucleotide sequence ID" value="XM_002107872.1"/>
</dbReference>
<dbReference type="SUPFAM" id="SSF55874">
    <property type="entry name" value="ATPase domain of HSP90 chaperone/DNA topoisomerase II/histidine kinase"/>
    <property type="match status" value="1"/>
</dbReference>
<proteinExistence type="predicted"/>
<reference evidence="4 5" key="1">
    <citation type="journal article" date="2008" name="Nature">
        <title>The Trichoplax genome and the nature of placozoans.</title>
        <authorList>
            <person name="Srivastava M."/>
            <person name="Begovic E."/>
            <person name="Chapman J."/>
            <person name="Putnam N.H."/>
            <person name="Hellsten U."/>
            <person name="Kawashima T."/>
            <person name="Kuo A."/>
            <person name="Mitros T."/>
            <person name="Salamov A."/>
            <person name="Carpenter M.L."/>
            <person name="Signorovitch A.Y."/>
            <person name="Moreno M.A."/>
            <person name="Kamm K."/>
            <person name="Grimwood J."/>
            <person name="Schmutz J."/>
            <person name="Shapiro H."/>
            <person name="Grigoriev I.V."/>
            <person name="Buss L.W."/>
            <person name="Schierwater B."/>
            <person name="Dellaporta S.L."/>
            <person name="Rokhsar D.S."/>
        </authorList>
    </citation>
    <scope>NUCLEOTIDE SEQUENCE [LARGE SCALE GENOMIC DNA]</scope>
    <source>
        <strain evidence="4 5">Grell-BS-1999</strain>
    </source>
</reference>
<dbReference type="InterPro" id="IPR036890">
    <property type="entry name" value="HATPase_C_sf"/>
</dbReference>
<sequence>MVLPRVIEEKSHIEKLFRQRAQNDTNSTTLANTLEKDIQTVFNSPEKFVMELLQNADDASCGDTSVDVRFRFYNGYLAFSHNGKHFDEEDVEAICDNAQQNLHSKRLNINKTGYKGIGFKSVFIIADCTYIISRNYCFRFDRDYTNWKESDSDENRAGRYPWQIIPIWTEPCDVPKILQLNPADVNFLFRLRSNNDVIVSALNILSNTPRTMLFLRHIQNIVIDNHGSITCINRRNELTSQQRYDLYLNNVLKSSWHVMAYSVNIPKTVLAQLQAMGPQECPEKLKKAKNIEIKFAINIDPVENTKLNALDKNANLFCYLPTLVNCGLPFLVNTDFLLTADRMQLLSNAWNNFLFESIGKLHITSLAEMVQFPGFRDDILALFTRRLQSYTQQQFINAYDKGLLSEMRNVAFVPSNTDDSRLLKYNDAIADSTGFFKIFPGIDPPVEHRLINYNLSNVNKLQHQFTLYELSTIIEKYAAKSTSLQFHRKLLTFLMQQFVGPDNLARASLGNIQHCLSGKRILLAANFKLISSDIAYFPTKNHLQIYPKFLNIEAIHPKLLHVRGLRTWLRMVGVKELNDVNLILEIENIVRNNMEKFKIELSMEIVTLLCNIDTSLISGDSILNCLPLLTKDGSMISAKYCFLPSLLYPDVDIEEIIQTDVGFVSERYCLLNTTEKLRKTLLDLGVQQNLQLCLQSPVNLVDKNRIDCFKDYYEHLVQNDQADVLIVSQVNLAYMPLMRCLSHEDYAEHFFRQLMEQEDAVIENLKDFKVKVRSSRQRNDCPIPSYLAFMLSFTQCIQANDGKLYKMSELSTLTLRKRLGKHLAGLLPQMKCDLGQSVIKLSDDLMLLLGARDILAIENAVKLLQVAAMDSSPKQQKYFKRIYLAMIKSSYTADEQKYLRHQNILLLASDNSLQDFKSLYFICGDDFDISHNKKLIKSMPGLTSDAMLVICRYFKIREIKLDDLQIKYRKAKVNTNLKRDIVNLFKLTASIEEDVESDKVAMNSKWIDKLTKIDFVAVEELVLVYSSTSKICFEARAFLHNGRLSYERSCPRYMRRILDILVNHFDLSVEATSLLFELASMTTQADRLDWLEDNGYDIRKLNYIEKDECRSSSRRKKSNSLQSKEGFDGNSNSPSIQGLNRTPAMDTGCAVAAMITKRRNRMQSDVSNGMIRPKEFVIKLRNDQALFANSANGNTDALTNMNDSESQIFSSDHDIGSPNGLSSVQGTVASKASDLSLDRGNNKMSLSKKYFSSVLELMNRKAKLPRKRKHDELDLSTEGHSLGNHCFVNEEGYEIRNESVTEDHESAQWGVEFLFYYLQVHYRGKYPTCSYEETDEGFLLKGVDEYNKMLSLKVNCHGLKSNSKDRPVDIEIIKNNSKRFIKVKSTTKDGDMIIKISRNEWKFMRASGSRYQLFCVYGIRQLDKKNGDALRKGCAEYKYRICRVTHYSKSICKHLRKQRNDTRFCVG</sequence>
<evidence type="ECO:0000259" key="2">
    <source>
        <dbReference type="Pfam" id="PF13020"/>
    </source>
</evidence>
<dbReference type="InterPro" id="IPR024975">
    <property type="entry name" value="NOV_C"/>
</dbReference>
<dbReference type="InterPro" id="IPR058210">
    <property type="entry name" value="SACS/Nov_dom"/>
</dbReference>